<organism evidence="3 4">
    <name type="scientific">Acetobacter thailandicus</name>
    <dbReference type="NCBI Taxonomy" id="1502842"/>
    <lineage>
        <taxon>Bacteria</taxon>
        <taxon>Pseudomonadati</taxon>
        <taxon>Pseudomonadota</taxon>
        <taxon>Alphaproteobacteria</taxon>
        <taxon>Acetobacterales</taxon>
        <taxon>Acetobacteraceae</taxon>
        <taxon>Acetobacter</taxon>
    </lineage>
</organism>
<keyword evidence="4" id="KW-1185">Reference proteome</keyword>
<evidence type="ECO:0000313" key="4">
    <source>
        <dbReference type="Proteomes" id="UP001301152"/>
    </source>
</evidence>
<protein>
    <submittedName>
        <fullName evidence="3">Uncharacterized protein</fullName>
    </submittedName>
</protein>
<proteinExistence type="predicted"/>
<dbReference type="RefSeq" id="WP_173559364.1">
    <property type="nucleotide sequence ID" value="NZ_JAPIUZ010000001.1"/>
</dbReference>
<dbReference type="Proteomes" id="UP001301152">
    <property type="component" value="Unassembled WGS sequence"/>
</dbReference>
<gene>
    <name evidence="3" type="ORF">OQ497_00835</name>
</gene>
<keyword evidence="2" id="KW-0081">Bacteriolytic enzyme</keyword>
<evidence type="ECO:0000313" key="3">
    <source>
        <dbReference type="EMBL" id="MCX2562517.1"/>
    </source>
</evidence>
<dbReference type="InterPro" id="IPR023347">
    <property type="entry name" value="Lysozyme_dom_sf"/>
</dbReference>
<reference evidence="3 4" key="1">
    <citation type="submission" date="2022-11" db="EMBL/GenBank/DDBJ databases">
        <title>Genome sequencing of Acetobacter type strain.</title>
        <authorList>
            <person name="Heo J."/>
            <person name="Lee D."/>
            <person name="Han B.-H."/>
            <person name="Hong S.-B."/>
            <person name="Kwon S.-W."/>
        </authorList>
    </citation>
    <scope>NUCLEOTIDE SEQUENCE [LARGE SCALE GENOMIC DNA]</scope>
    <source>
        <strain evidence="3 4">KACC 21253</strain>
    </source>
</reference>
<name>A0ABT3QB56_9PROT</name>
<sequence length="350" mass="38087">MPKNPASPAARKPTPASVPVEETLLEKGVLKLTSVTNVPPVKRKAGSIPDTNRMSFLAGAVVGYGADEKLHTYVADVWKNQAQLWPDFFKGYPAVYTSAAPPAAKATADDLIKALSVLMRIGFLVADTADVLGGIARSDLRVSLKGRNFVLGEEGDGSKLYWPGNRASGVTIGPGYDMGNRLPANIKDDLTSAGVADMMADIIAPAGGKFSFDAKNFVAQHKDKVILNSFEQIAVFYKVVPKYEALVVKHLPVSLQSRLFQHEFDALLSLAWNTSRYGTYGCNNDINHLDFVSAVSSWLTLIAGGRGIAFRRDRETKMLTDAQYQIKNLGKSWNIQLMLDVMPGLLRNRG</sequence>
<comment type="caution">
    <text evidence="3">The sequence shown here is derived from an EMBL/GenBank/DDBJ whole genome shotgun (WGS) entry which is preliminary data.</text>
</comment>
<dbReference type="EMBL" id="JAPIUZ010000001">
    <property type="protein sequence ID" value="MCX2562517.1"/>
    <property type="molecule type" value="Genomic_DNA"/>
</dbReference>
<keyword evidence="1" id="KW-0929">Antimicrobial</keyword>
<evidence type="ECO:0000256" key="2">
    <source>
        <dbReference type="ARBA" id="ARBA00022638"/>
    </source>
</evidence>
<dbReference type="Gene3D" id="1.10.530.40">
    <property type="match status" value="1"/>
</dbReference>
<evidence type="ECO:0000256" key="1">
    <source>
        <dbReference type="ARBA" id="ARBA00022529"/>
    </source>
</evidence>
<accession>A0ABT3QB56</accession>